<evidence type="ECO:0000313" key="2">
    <source>
        <dbReference type="EMBL" id="OXU21521.1"/>
    </source>
</evidence>
<feature type="signal peptide" evidence="1">
    <location>
        <begin position="1"/>
        <end position="16"/>
    </location>
</feature>
<sequence length="99" mass="11083">MLRALILIAAAAACSAAPQFLIRNSAPLPHPAVLENDAMEAHLPEHLKNDFYKNPHIVAALAEPSWFGHKEAQVTNRETDMIPREKVFHILHNAGFIRR</sequence>
<feature type="chain" id="PRO_5012285610" description="Peptidase S8 pro-domain domain-containing protein" evidence="1">
    <location>
        <begin position="17"/>
        <end position="99"/>
    </location>
</feature>
<evidence type="ECO:0000256" key="1">
    <source>
        <dbReference type="SAM" id="SignalP"/>
    </source>
</evidence>
<organism evidence="2 3">
    <name type="scientific">Trichomalopsis sarcophagae</name>
    <dbReference type="NCBI Taxonomy" id="543379"/>
    <lineage>
        <taxon>Eukaryota</taxon>
        <taxon>Metazoa</taxon>
        <taxon>Ecdysozoa</taxon>
        <taxon>Arthropoda</taxon>
        <taxon>Hexapoda</taxon>
        <taxon>Insecta</taxon>
        <taxon>Pterygota</taxon>
        <taxon>Neoptera</taxon>
        <taxon>Endopterygota</taxon>
        <taxon>Hymenoptera</taxon>
        <taxon>Apocrita</taxon>
        <taxon>Proctotrupomorpha</taxon>
        <taxon>Chalcidoidea</taxon>
        <taxon>Pteromalidae</taxon>
        <taxon>Pteromalinae</taxon>
        <taxon>Trichomalopsis</taxon>
    </lineage>
</organism>
<keyword evidence="3" id="KW-1185">Reference proteome</keyword>
<name>A0A232ET39_9HYME</name>
<evidence type="ECO:0008006" key="4">
    <source>
        <dbReference type="Google" id="ProtNLM"/>
    </source>
</evidence>
<dbReference type="OrthoDB" id="7674957at2759"/>
<protein>
    <recommendedName>
        <fullName evidence="4">Peptidase S8 pro-domain domain-containing protein</fullName>
    </recommendedName>
</protein>
<comment type="caution">
    <text evidence="2">The sequence shown here is derived from an EMBL/GenBank/DDBJ whole genome shotgun (WGS) entry which is preliminary data.</text>
</comment>
<accession>A0A232ET39</accession>
<dbReference type="AlphaFoldDB" id="A0A232ET39"/>
<gene>
    <name evidence="2" type="ORF">TSAR_001720</name>
</gene>
<dbReference type="Proteomes" id="UP000215335">
    <property type="component" value="Unassembled WGS sequence"/>
</dbReference>
<keyword evidence="1" id="KW-0732">Signal</keyword>
<dbReference type="EMBL" id="NNAY01002335">
    <property type="protein sequence ID" value="OXU21521.1"/>
    <property type="molecule type" value="Genomic_DNA"/>
</dbReference>
<proteinExistence type="predicted"/>
<reference evidence="2 3" key="1">
    <citation type="journal article" date="2017" name="Curr. Biol.">
        <title>The Evolution of Venom by Co-option of Single-Copy Genes.</title>
        <authorList>
            <person name="Martinson E.O."/>
            <person name="Mrinalini"/>
            <person name="Kelkar Y.D."/>
            <person name="Chang C.H."/>
            <person name="Werren J.H."/>
        </authorList>
    </citation>
    <scope>NUCLEOTIDE SEQUENCE [LARGE SCALE GENOMIC DNA]</scope>
    <source>
        <strain evidence="2 3">Alberta</strain>
        <tissue evidence="2">Whole body</tissue>
    </source>
</reference>
<evidence type="ECO:0000313" key="3">
    <source>
        <dbReference type="Proteomes" id="UP000215335"/>
    </source>
</evidence>